<evidence type="ECO:0000259" key="6">
    <source>
        <dbReference type="Pfam" id="PF08241"/>
    </source>
</evidence>
<dbReference type="InParanoid" id="D7FN47"/>
<dbReference type="GO" id="GO:0008757">
    <property type="term" value="F:S-adenosylmethionine-dependent methyltransferase activity"/>
    <property type="evidence" value="ECO:0007669"/>
    <property type="project" value="InterPro"/>
</dbReference>
<dbReference type="Pfam" id="PF08241">
    <property type="entry name" value="Methyltransf_11"/>
    <property type="match status" value="1"/>
</dbReference>
<dbReference type="SMART" id="SM00028">
    <property type="entry name" value="TPR"/>
    <property type="match status" value="5"/>
</dbReference>
<dbReference type="Gene3D" id="3.40.50.150">
    <property type="entry name" value="Vaccinia Virus protein VP39"/>
    <property type="match status" value="1"/>
</dbReference>
<dbReference type="PROSITE" id="PS50005">
    <property type="entry name" value="TPR"/>
    <property type="match status" value="1"/>
</dbReference>
<dbReference type="GO" id="GO:0032259">
    <property type="term" value="P:methylation"/>
    <property type="evidence" value="ECO:0007669"/>
    <property type="project" value="UniProtKB-KW"/>
</dbReference>
<dbReference type="EMBL" id="FN649741">
    <property type="protein sequence ID" value="CBJ30108.1"/>
    <property type="molecule type" value="Genomic_DNA"/>
</dbReference>
<name>D7FN47_ECTSI</name>
<reference evidence="7 8" key="1">
    <citation type="journal article" date="2010" name="Nature">
        <title>The Ectocarpus genome and the independent evolution of multicellularity in brown algae.</title>
        <authorList>
            <person name="Cock J.M."/>
            <person name="Sterck L."/>
            <person name="Rouze P."/>
            <person name="Scornet D."/>
            <person name="Allen A.E."/>
            <person name="Amoutzias G."/>
            <person name="Anthouard V."/>
            <person name="Artiguenave F."/>
            <person name="Aury J.M."/>
            <person name="Badger J.H."/>
            <person name="Beszteri B."/>
            <person name="Billiau K."/>
            <person name="Bonnet E."/>
            <person name="Bothwell J.H."/>
            <person name="Bowler C."/>
            <person name="Boyen C."/>
            <person name="Brownlee C."/>
            <person name="Carrano C.J."/>
            <person name="Charrier B."/>
            <person name="Cho G.Y."/>
            <person name="Coelho S.M."/>
            <person name="Collen J."/>
            <person name="Corre E."/>
            <person name="Da Silva C."/>
            <person name="Delage L."/>
            <person name="Delaroque N."/>
            <person name="Dittami S.M."/>
            <person name="Doulbeau S."/>
            <person name="Elias M."/>
            <person name="Farnham G."/>
            <person name="Gachon C.M."/>
            <person name="Gschloessl B."/>
            <person name="Heesch S."/>
            <person name="Jabbari K."/>
            <person name="Jubin C."/>
            <person name="Kawai H."/>
            <person name="Kimura K."/>
            <person name="Kloareg B."/>
            <person name="Kupper F.C."/>
            <person name="Lang D."/>
            <person name="Le Bail A."/>
            <person name="Leblanc C."/>
            <person name="Lerouge P."/>
            <person name="Lohr M."/>
            <person name="Lopez P.J."/>
            <person name="Martens C."/>
            <person name="Maumus F."/>
            <person name="Michel G."/>
            <person name="Miranda-Saavedra D."/>
            <person name="Morales J."/>
            <person name="Moreau H."/>
            <person name="Motomura T."/>
            <person name="Nagasato C."/>
            <person name="Napoli C.A."/>
            <person name="Nelson D.R."/>
            <person name="Nyvall-Collen P."/>
            <person name="Peters A.F."/>
            <person name="Pommier C."/>
            <person name="Potin P."/>
            <person name="Poulain J."/>
            <person name="Quesneville H."/>
            <person name="Read B."/>
            <person name="Rensing S.A."/>
            <person name="Ritter A."/>
            <person name="Rousvoal S."/>
            <person name="Samanta M."/>
            <person name="Samson G."/>
            <person name="Schroeder D.C."/>
            <person name="Segurens B."/>
            <person name="Strittmatter M."/>
            <person name="Tonon T."/>
            <person name="Tregear J.W."/>
            <person name="Valentin K."/>
            <person name="von Dassow P."/>
            <person name="Yamagishi T."/>
            <person name="Van de Peer Y."/>
            <person name="Wincker P."/>
        </authorList>
    </citation>
    <scope>NUCLEOTIDE SEQUENCE [LARGE SCALE GENOMIC DNA]</scope>
    <source>
        <strain evidence="8">Ec32 / CCAP1310/4</strain>
    </source>
</reference>
<dbReference type="eggNOG" id="ENOG502REQY">
    <property type="taxonomic scope" value="Eukaryota"/>
</dbReference>
<keyword evidence="4" id="KW-0802">TPR repeat</keyword>
<dbReference type="Proteomes" id="UP000002630">
    <property type="component" value="Linkage Group LG16"/>
</dbReference>
<feature type="repeat" description="TPR" evidence="4">
    <location>
        <begin position="164"/>
        <end position="197"/>
    </location>
</feature>
<dbReference type="STRING" id="2880.D7FN47"/>
<keyword evidence="2" id="KW-0808">Transferase</keyword>
<feature type="domain" description="Methyltransferase type 11" evidence="6">
    <location>
        <begin position="421"/>
        <end position="514"/>
    </location>
</feature>
<feature type="region of interest" description="Disordered" evidence="5">
    <location>
        <begin position="353"/>
        <end position="373"/>
    </location>
</feature>
<dbReference type="OrthoDB" id="66144at2759"/>
<dbReference type="OMA" id="WLNCECF"/>
<keyword evidence="1 7" id="KW-0489">Methyltransferase</keyword>
<evidence type="ECO:0000256" key="3">
    <source>
        <dbReference type="ARBA" id="ARBA00022691"/>
    </source>
</evidence>
<dbReference type="Gene3D" id="1.25.40.10">
    <property type="entry name" value="Tetratricopeptide repeat domain"/>
    <property type="match status" value="2"/>
</dbReference>
<keyword evidence="8" id="KW-1185">Reference proteome</keyword>
<evidence type="ECO:0000313" key="8">
    <source>
        <dbReference type="Proteomes" id="UP000002630"/>
    </source>
</evidence>
<feature type="region of interest" description="Disordered" evidence="5">
    <location>
        <begin position="27"/>
        <end position="49"/>
    </location>
</feature>
<evidence type="ECO:0000256" key="5">
    <source>
        <dbReference type="SAM" id="MobiDB-lite"/>
    </source>
</evidence>
<evidence type="ECO:0000313" key="7">
    <source>
        <dbReference type="EMBL" id="CBJ30108.1"/>
    </source>
</evidence>
<dbReference type="InterPro" id="IPR013216">
    <property type="entry name" value="Methyltransf_11"/>
</dbReference>
<sequence length="606" mass="65093">MARGALKGLKRTRPSAGEKVVVKGQLAQGGAGRSPGQNTVGSQGAASSPNAGAELDNAELVSWLNCECFFSLVLVGLLAALPFNLHTQELMQTPETYVARALELSEDGAFDKAASLYERAVNIEETAERHVLLGEALVLAERKGEALWHYGRAADLYDDREYKVSTLVSLGQVQTEEGYSDDAVETYLQVLSLQQDEDPDEVADAHVQVAMSLLDSHNHSEAVGHLELATALVPDLTQAQELLANTLRDMGSVEEAIRQYKSIIAQRSTDIGTLVQLGYAYHELCDFSQALATYKKARSSPTKAAEMDYLTAALHSKSLRPSRAPTAYVADLFDLEVRKNGFLESQAKRTALASAEDSDSSESPGPLAEARRSNGDRGMFYDVHGLIFDRVAPNMRSMIEAALGLPTDGLGRRGLQWLDILDLGCGRGTMGSELKQLANFITGVDLSERAIKHALREGSYDSIQHGDAIAVVNTMLPNSFDLVVAADMVPYFGDLGDLFRAIAAVTRPGGLVAFNADALDAIDDGSGGANAGGNVRAFDLKFTGRWSHRRKYVTQSVAAAGLSVLGVRVVKGRTRLVSTAAGEIVLEAAPQERRTTIFLCGKGTMT</sequence>
<dbReference type="InterPro" id="IPR019734">
    <property type="entry name" value="TPR_rpt"/>
</dbReference>
<gene>
    <name evidence="7" type="ORF">Esi_0175_0013</name>
</gene>
<evidence type="ECO:0000256" key="1">
    <source>
        <dbReference type="ARBA" id="ARBA00022603"/>
    </source>
</evidence>
<proteinExistence type="predicted"/>
<dbReference type="InterPro" id="IPR011990">
    <property type="entry name" value="TPR-like_helical_dom_sf"/>
</dbReference>
<dbReference type="SUPFAM" id="SSF53335">
    <property type="entry name" value="S-adenosyl-L-methionine-dependent methyltransferases"/>
    <property type="match status" value="1"/>
</dbReference>
<dbReference type="InterPro" id="IPR029063">
    <property type="entry name" value="SAM-dependent_MTases_sf"/>
</dbReference>
<dbReference type="PANTHER" id="PTHR43464:SF19">
    <property type="entry name" value="UBIQUINONE BIOSYNTHESIS O-METHYLTRANSFERASE, MITOCHONDRIAL"/>
    <property type="match status" value="1"/>
</dbReference>
<dbReference type="PANTHER" id="PTHR43464">
    <property type="entry name" value="METHYLTRANSFERASE"/>
    <property type="match status" value="1"/>
</dbReference>
<feature type="compositionally biased region" description="Polar residues" evidence="5">
    <location>
        <begin position="35"/>
        <end position="49"/>
    </location>
</feature>
<dbReference type="CDD" id="cd02440">
    <property type="entry name" value="AdoMet_MTases"/>
    <property type="match status" value="1"/>
</dbReference>
<evidence type="ECO:0000256" key="2">
    <source>
        <dbReference type="ARBA" id="ARBA00022679"/>
    </source>
</evidence>
<evidence type="ECO:0000256" key="4">
    <source>
        <dbReference type="PROSITE-ProRule" id="PRU00339"/>
    </source>
</evidence>
<dbReference type="AlphaFoldDB" id="D7FN47"/>
<organism evidence="7 8">
    <name type="scientific">Ectocarpus siliculosus</name>
    <name type="common">Brown alga</name>
    <name type="synonym">Conferva siliculosa</name>
    <dbReference type="NCBI Taxonomy" id="2880"/>
    <lineage>
        <taxon>Eukaryota</taxon>
        <taxon>Sar</taxon>
        <taxon>Stramenopiles</taxon>
        <taxon>Ochrophyta</taxon>
        <taxon>PX clade</taxon>
        <taxon>Phaeophyceae</taxon>
        <taxon>Ectocarpales</taxon>
        <taxon>Ectocarpaceae</taxon>
        <taxon>Ectocarpus</taxon>
    </lineage>
</organism>
<dbReference type="SUPFAM" id="SSF48452">
    <property type="entry name" value="TPR-like"/>
    <property type="match status" value="1"/>
</dbReference>
<protein>
    <submittedName>
        <fullName evidence="7">Methyltransferase</fullName>
    </submittedName>
</protein>
<dbReference type="Pfam" id="PF13176">
    <property type="entry name" value="TPR_7"/>
    <property type="match status" value="1"/>
</dbReference>
<accession>D7FN47</accession>
<keyword evidence="3" id="KW-0949">S-adenosyl-L-methionine</keyword>
<dbReference type="EMBL" id="FN648255">
    <property type="protein sequence ID" value="CBJ30108.1"/>
    <property type="molecule type" value="Genomic_DNA"/>
</dbReference>